<organism evidence="1 2">
    <name type="scientific">Entomophthora muscae</name>
    <dbReference type="NCBI Taxonomy" id="34485"/>
    <lineage>
        <taxon>Eukaryota</taxon>
        <taxon>Fungi</taxon>
        <taxon>Fungi incertae sedis</taxon>
        <taxon>Zoopagomycota</taxon>
        <taxon>Entomophthoromycotina</taxon>
        <taxon>Entomophthoromycetes</taxon>
        <taxon>Entomophthorales</taxon>
        <taxon>Entomophthoraceae</taxon>
        <taxon>Entomophthora</taxon>
    </lineage>
</organism>
<evidence type="ECO:0000313" key="1">
    <source>
        <dbReference type="EMBL" id="KAJ9085392.1"/>
    </source>
</evidence>
<gene>
    <name evidence="1" type="ORF">DSO57_1014399</name>
</gene>
<dbReference type="Proteomes" id="UP001165960">
    <property type="component" value="Unassembled WGS sequence"/>
</dbReference>
<sequence>MSLFFLHRDPNKGEERRIIYVAKSYLAALKDLEGWLLDAAFSSCLKALDQLETGHARAEPCRKTNFSLVFRLGKAAARIEKAQIRTIWA</sequence>
<evidence type="ECO:0000313" key="2">
    <source>
        <dbReference type="Proteomes" id="UP001165960"/>
    </source>
</evidence>
<protein>
    <submittedName>
        <fullName evidence="1">Uncharacterized protein</fullName>
    </submittedName>
</protein>
<comment type="caution">
    <text evidence="1">The sequence shown here is derived from an EMBL/GenBank/DDBJ whole genome shotgun (WGS) entry which is preliminary data.</text>
</comment>
<accession>A0ACC2UF56</accession>
<name>A0ACC2UF56_9FUNG</name>
<proteinExistence type="predicted"/>
<keyword evidence="2" id="KW-1185">Reference proteome</keyword>
<reference evidence="1" key="1">
    <citation type="submission" date="2022-04" db="EMBL/GenBank/DDBJ databases">
        <title>Genome of the entomopathogenic fungus Entomophthora muscae.</title>
        <authorList>
            <person name="Elya C."/>
            <person name="Lovett B.R."/>
            <person name="Lee E."/>
            <person name="Macias A.M."/>
            <person name="Hajek A.E."/>
            <person name="De Bivort B.L."/>
            <person name="Kasson M.T."/>
            <person name="De Fine Licht H.H."/>
            <person name="Stajich J.E."/>
        </authorList>
    </citation>
    <scope>NUCLEOTIDE SEQUENCE</scope>
    <source>
        <strain evidence="1">Berkeley</strain>
    </source>
</reference>
<dbReference type="EMBL" id="QTSX02000765">
    <property type="protein sequence ID" value="KAJ9085392.1"/>
    <property type="molecule type" value="Genomic_DNA"/>
</dbReference>